<sequence>MTPTTALPAAVTTYFTRMDAAEKRDIIDLFTADAVVTDDGHSYRGRDQIAAWLAAAASEYTVTTTRLSTEVVGETVTVTTRLEGNFPGGLVDLRNIFALDTAGLIESLLITV</sequence>
<dbReference type="Pfam" id="PF12680">
    <property type="entry name" value="SnoaL_2"/>
    <property type="match status" value="1"/>
</dbReference>
<dbReference type="Proteomes" id="UP000092582">
    <property type="component" value="Chromosome 1"/>
</dbReference>
<evidence type="ECO:0000313" key="2">
    <source>
        <dbReference type="EMBL" id="ANP74472.1"/>
    </source>
</evidence>
<dbReference type="STRING" id="670052.PA27867_3550"/>
<dbReference type="SUPFAM" id="SSF54427">
    <property type="entry name" value="NTF2-like"/>
    <property type="match status" value="1"/>
</dbReference>
<name>A0A1B1BP95_9MICO</name>
<dbReference type="InterPro" id="IPR032710">
    <property type="entry name" value="NTF2-like_dom_sf"/>
</dbReference>
<dbReference type="InterPro" id="IPR037401">
    <property type="entry name" value="SnoaL-like"/>
</dbReference>
<dbReference type="Gene3D" id="3.10.450.50">
    <property type="match status" value="1"/>
</dbReference>
<keyword evidence="3" id="KW-1185">Reference proteome</keyword>
<evidence type="ECO:0000313" key="3">
    <source>
        <dbReference type="Proteomes" id="UP000092582"/>
    </source>
</evidence>
<dbReference type="KEGG" id="cart:PA27867_3550"/>
<reference evidence="2 3" key="1">
    <citation type="submission" date="2016-06" db="EMBL/GenBank/DDBJ databases">
        <title>Genome sequencing of Cryobacterium arcticum PAMC 27867.</title>
        <authorList>
            <person name="Lee J."/>
            <person name="Kim O.-S."/>
        </authorList>
    </citation>
    <scope>NUCLEOTIDE SEQUENCE [LARGE SCALE GENOMIC DNA]</scope>
    <source>
        <strain evidence="2 3">PAMC 27867</strain>
    </source>
</reference>
<organism evidence="2 3">
    <name type="scientific">Cryobacterium arcticum</name>
    <dbReference type="NCBI Taxonomy" id="670052"/>
    <lineage>
        <taxon>Bacteria</taxon>
        <taxon>Bacillati</taxon>
        <taxon>Actinomycetota</taxon>
        <taxon>Actinomycetes</taxon>
        <taxon>Micrococcales</taxon>
        <taxon>Microbacteriaceae</taxon>
        <taxon>Cryobacterium</taxon>
    </lineage>
</organism>
<evidence type="ECO:0000259" key="1">
    <source>
        <dbReference type="Pfam" id="PF12680"/>
    </source>
</evidence>
<dbReference type="RefSeq" id="WP_066598399.1">
    <property type="nucleotide sequence ID" value="NZ_CP016282.1"/>
</dbReference>
<proteinExistence type="predicted"/>
<dbReference type="OrthoDB" id="8684708at2"/>
<feature type="domain" description="SnoaL-like" evidence="1">
    <location>
        <begin position="11"/>
        <end position="94"/>
    </location>
</feature>
<accession>A0A1B1BP95</accession>
<dbReference type="AlphaFoldDB" id="A0A1B1BP95"/>
<protein>
    <recommendedName>
        <fullName evidence="1">SnoaL-like domain-containing protein</fullName>
    </recommendedName>
</protein>
<dbReference type="EMBL" id="CP016282">
    <property type="protein sequence ID" value="ANP74472.1"/>
    <property type="molecule type" value="Genomic_DNA"/>
</dbReference>
<gene>
    <name evidence="2" type="ORF">PA27867_3550</name>
</gene>